<evidence type="ECO:0000313" key="3">
    <source>
        <dbReference type="EMBL" id="MDA5193356.1"/>
    </source>
</evidence>
<evidence type="ECO:0000256" key="2">
    <source>
        <dbReference type="HAMAP-Rule" id="MF_00758"/>
    </source>
</evidence>
<dbReference type="GO" id="GO:0005829">
    <property type="term" value="C:cytosol"/>
    <property type="evidence" value="ECO:0007669"/>
    <property type="project" value="TreeGrafter"/>
</dbReference>
<comment type="similarity">
    <text evidence="1 2">Belongs to the UPF0301 (AlgH) family.</text>
</comment>
<protein>
    <recommendedName>
        <fullName evidence="2">UPF0301 protein NYP16_05220</fullName>
    </recommendedName>
</protein>
<dbReference type="NCBIfam" id="NF001268">
    <property type="entry name" value="PRK00228.1-4"/>
    <property type="match status" value="1"/>
</dbReference>
<proteinExistence type="inferred from homology"/>
<dbReference type="EMBL" id="JANWOI010000002">
    <property type="protein sequence ID" value="MDA5193356.1"/>
    <property type="molecule type" value="Genomic_DNA"/>
</dbReference>
<accession>A0A9X3TWR4</accession>
<dbReference type="RefSeq" id="WP_274943058.1">
    <property type="nucleotide sequence ID" value="NZ_JANWOI010000002.1"/>
</dbReference>
<sequence>MPMRKDDGYLTGQLLLAMPSMDDPRFARSVIYVCAHNADGAMGLVINRLNTAISFPELMNQLGIPTRMLAPQVPIFAGGPVEIGRGFVLHSADYVQETTLVVSETIALTATVDVLSAIAENRGPRANLIALGYAGWGPGQLENEMHRNGWLTVEADENLVFFTDVTLKWPRAVAKLGIDISMLSSDAGHA</sequence>
<dbReference type="Pfam" id="PF02622">
    <property type="entry name" value="DUF179"/>
    <property type="match status" value="1"/>
</dbReference>
<reference evidence="3" key="1">
    <citation type="submission" date="2022-08" db="EMBL/GenBank/DDBJ databases">
        <authorList>
            <person name="Vandamme P."/>
            <person name="Hettiarachchi A."/>
            <person name="Peeters C."/>
            <person name="Cnockaert M."/>
            <person name="Carlier A."/>
        </authorList>
    </citation>
    <scope>NUCLEOTIDE SEQUENCE</scope>
    <source>
        <strain evidence="3">LMG 31809</strain>
    </source>
</reference>
<gene>
    <name evidence="3" type="ORF">NYP16_05220</name>
</gene>
<dbReference type="PANTHER" id="PTHR30327:SF1">
    <property type="entry name" value="UPF0301 PROTEIN YQGE"/>
    <property type="match status" value="1"/>
</dbReference>
<comment type="caution">
    <text evidence="3">The sequence shown here is derived from an EMBL/GenBank/DDBJ whole genome shotgun (WGS) entry which is preliminary data.</text>
</comment>
<keyword evidence="4" id="KW-1185">Reference proteome</keyword>
<organism evidence="3 4">
    <name type="scientific">Govanella unica</name>
    <dbReference type="NCBI Taxonomy" id="2975056"/>
    <lineage>
        <taxon>Bacteria</taxon>
        <taxon>Pseudomonadati</taxon>
        <taxon>Pseudomonadota</taxon>
        <taxon>Alphaproteobacteria</taxon>
        <taxon>Emcibacterales</taxon>
        <taxon>Govanellaceae</taxon>
        <taxon>Govanella</taxon>
    </lineage>
</organism>
<dbReference type="PANTHER" id="PTHR30327">
    <property type="entry name" value="UNCHARACTERIZED PROTEIN YQGE"/>
    <property type="match status" value="1"/>
</dbReference>
<evidence type="ECO:0000256" key="1">
    <source>
        <dbReference type="ARBA" id="ARBA00009600"/>
    </source>
</evidence>
<dbReference type="Gene3D" id="3.40.1740.10">
    <property type="entry name" value="VC0467-like"/>
    <property type="match status" value="1"/>
</dbReference>
<dbReference type="Proteomes" id="UP001141619">
    <property type="component" value="Unassembled WGS sequence"/>
</dbReference>
<dbReference type="SUPFAM" id="SSF143456">
    <property type="entry name" value="VC0467-like"/>
    <property type="match status" value="1"/>
</dbReference>
<name>A0A9X3TWR4_9PROT</name>
<dbReference type="NCBIfam" id="NF001266">
    <property type="entry name" value="PRK00228.1-1"/>
    <property type="match status" value="1"/>
</dbReference>
<dbReference type="AlphaFoldDB" id="A0A9X3TWR4"/>
<evidence type="ECO:0000313" key="4">
    <source>
        <dbReference type="Proteomes" id="UP001141619"/>
    </source>
</evidence>
<reference evidence="3" key="2">
    <citation type="journal article" date="2023" name="Syst. Appl. Microbiol.">
        <title>Govania unica gen. nov., sp. nov., a rare biosphere bacterium that represents a novel family in the class Alphaproteobacteria.</title>
        <authorList>
            <person name="Vandamme P."/>
            <person name="Peeters C."/>
            <person name="Hettiarachchi A."/>
            <person name="Cnockaert M."/>
            <person name="Carlier A."/>
        </authorList>
    </citation>
    <scope>NUCLEOTIDE SEQUENCE</scope>
    <source>
        <strain evidence="3">LMG 31809</strain>
    </source>
</reference>
<dbReference type="InterPro" id="IPR003774">
    <property type="entry name" value="AlgH-like"/>
</dbReference>
<dbReference type="HAMAP" id="MF_00758">
    <property type="entry name" value="UPF0301"/>
    <property type="match status" value="1"/>
</dbReference>